<dbReference type="STRING" id="1703770.AMJ39_08445"/>
<evidence type="ECO:0000259" key="8">
    <source>
        <dbReference type="PROSITE" id="PS50928"/>
    </source>
</evidence>
<dbReference type="GO" id="GO:0055085">
    <property type="term" value="P:transmembrane transport"/>
    <property type="evidence" value="ECO:0007669"/>
    <property type="project" value="InterPro"/>
</dbReference>
<evidence type="ECO:0000256" key="7">
    <source>
        <dbReference type="RuleBase" id="RU363032"/>
    </source>
</evidence>
<keyword evidence="5 7" id="KW-1133">Transmembrane helix</keyword>
<organism evidence="9 10">
    <name type="scientific">candidate division TA06 bacterium DG_24</name>
    <dbReference type="NCBI Taxonomy" id="1703770"/>
    <lineage>
        <taxon>Bacteria</taxon>
        <taxon>Bacteria division TA06</taxon>
    </lineage>
</organism>
<comment type="similarity">
    <text evidence="7">Belongs to the binding-protein-dependent transport system permease family.</text>
</comment>
<dbReference type="InterPro" id="IPR000515">
    <property type="entry name" value="MetI-like"/>
</dbReference>
<dbReference type="InterPro" id="IPR035906">
    <property type="entry name" value="MetI-like_sf"/>
</dbReference>
<dbReference type="Pfam" id="PF00528">
    <property type="entry name" value="BPD_transp_1"/>
    <property type="match status" value="1"/>
</dbReference>
<gene>
    <name evidence="9" type="ORF">AMJ39_08445</name>
</gene>
<evidence type="ECO:0000256" key="5">
    <source>
        <dbReference type="ARBA" id="ARBA00022989"/>
    </source>
</evidence>
<keyword evidence="3" id="KW-1003">Cell membrane</keyword>
<dbReference type="PATRIC" id="fig|1703770.3.peg.622"/>
<evidence type="ECO:0000256" key="2">
    <source>
        <dbReference type="ARBA" id="ARBA00022448"/>
    </source>
</evidence>
<dbReference type="InterPro" id="IPR051393">
    <property type="entry name" value="ABC_transporter_permease"/>
</dbReference>
<evidence type="ECO:0000256" key="4">
    <source>
        <dbReference type="ARBA" id="ARBA00022692"/>
    </source>
</evidence>
<dbReference type="Proteomes" id="UP000052008">
    <property type="component" value="Unassembled WGS sequence"/>
</dbReference>
<evidence type="ECO:0000256" key="1">
    <source>
        <dbReference type="ARBA" id="ARBA00004651"/>
    </source>
</evidence>
<dbReference type="EMBL" id="LIZS01000073">
    <property type="protein sequence ID" value="KPJ52171.1"/>
    <property type="molecule type" value="Genomic_DNA"/>
</dbReference>
<feature type="transmembrane region" description="Helical" evidence="7">
    <location>
        <begin position="71"/>
        <end position="94"/>
    </location>
</feature>
<comment type="caution">
    <text evidence="9">The sequence shown here is derived from an EMBL/GenBank/DDBJ whole genome shotgun (WGS) entry which is preliminary data.</text>
</comment>
<evidence type="ECO:0000313" key="10">
    <source>
        <dbReference type="Proteomes" id="UP000052008"/>
    </source>
</evidence>
<keyword evidence="4 7" id="KW-0812">Transmembrane</keyword>
<dbReference type="PROSITE" id="PS50928">
    <property type="entry name" value="ABC_TM1"/>
    <property type="match status" value="1"/>
</dbReference>
<dbReference type="SUPFAM" id="SSF161098">
    <property type="entry name" value="MetI-like"/>
    <property type="match status" value="1"/>
</dbReference>
<feature type="domain" description="ABC transmembrane type-1" evidence="8">
    <location>
        <begin position="69"/>
        <end position="282"/>
    </location>
</feature>
<keyword evidence="2 7" id="KW-0813">Transport</keyword>
<accession>A0A0S7WPV0</accession>
<proteinExistence type="inferred from homology"/>
<feature type="transmembrane region" description="Helical" evidence="7">
    <location>
        <begin position="12"/>
        <end position="36"/>
    </location>
</feature>
<feature type="transmembrane region" description="Helical" evidence="7">
    <location>
        <begin position="201"/>
        <end position="221"/>
    </location>
</feature>
<sequence length="293" mass="32830">MRGHTLSELREGYSFMLPLIVFLGCFVLLPVVGTFVTSVYQDVTFLERKFILFQNYRRLIGDADFWRALRFTLLFVAVSVPLEMLLGLSFALLLNQSVPLRGLLRCCVLIPWAIPAAISGRTWELIYNYNYGLANFLLARFGLSDEPINWLGSSAGAFASVVLSDAWKTTPFIAIILLAGLSVIPSELYRQAKVDGANFLYRFYRITVPLLKPTIIVALLFRTIDALRIFDLIYVLTHGGPGGATTSLSLYGYRYFLVGDFGYGSSISVTLFVIALVLALIYVRLSRWSTELT</sequence>
<feature type="transmembrane region" description="Helical" evidence="7">
    <location>
        <begin position="106"/>
        <end position="127"/>
    </location>
</feature>
<evidence type="ECO:0000256" key="3">
    <source>
        <dbReference type="ARBA" id="ARBA00022475"/>
    </source>
</evidence>
<evidence type="ECO:0000313" key="9">
    <source>
        <dbReference type="EMBL" id="KPJ52171.1"/>
    </source>
</evidence>
<dbReference type="PANTHER" id="PTHR30193:SF37">
    <property type="entry name" value="INNER MEMBRANE ABC TRANSPORTER PERMEASE PROTEIN YCJO"/>
    <property type="match status" value="1"/>
</dbReference>
<dbReference type="Gene3D" id="1.10.3720.10">
    <property type="entry name" value="MetI-like"/>
    <property type="match status" value="1"/>
</dbReference>
<feature type="transmembrane region" description="Helical" evidence="7">
    <location>
        <begin position="171"/>
        <end position="189"/>
    </location>
</feature>
<dbReference type="PROSITE" id="PS51257">
    <property type="entry name" value="PROKAR_LIPOPROTEIN"/>
    <property type="match status" value="1"/>
</dbReference>
<dbReference type="CDD" id="cd06261">
    <property type="entry name" value="TM_PBP2"/>
    <property type="match status" value="1"/>
</dbReference>
<dbReference type="PANTHER" id="PTHR30193">
    <property type="entry name" value="ABC TRANSPORTER PERMEASE PROTEIN"/>
    <property type="match status" value="1"/>
</dbReference>
<dbReference type="AlphaFoldDB" id="A0A0S7WPV0"/>
<protein>
    <submittedName>
        <fullName evidence="9">ABC transporter permease</fullName>
    </submittedName>
</protein>
<evidence type="ECO:0000256" key="6">
    <source>
        <dbReference type="ARBA" id="ARBA00023136"/>
    </source>
</evidence>
<reference evidence="9 10" key="1">
    <citation type="journal article" date="2015" name="Microbiome">
        <title>Genomic resolution of linkages in carbon, nitrogen, and sulfur cycling among widespread estuary sediment bacteria.</title>
        <authorList>
            <person name="Baker B.J."/>
            <person name="Lazar C.S."/>
            <person name="Teske A.P."/>
            <person name="Dick G.J."/>
        </authorList>
    </citation>
    <scope>NUCLEOTIDE SEQUENCE [LARGE SCALE GENOMIC DNA]</scope>
    <source>
        <strain evidence="9">DG_24</strain>
    </source>
</reference>
<dbReference type="GO" id="GO:0005886">
    <property type="term" value="C:plasma membrane"/>
    <property type="evidence" value="ECO:0007669"/>
    <property type="project" value="UniProtKB-SubCell"/>
</dbReference>
<keyword evidence="6 7" id="KW-0472">Membrane</keyword>
<name>A0A0S7WPV0_UNCT6</name>
<feature type="transmembrane region" description="Helical" evidence="7">
    <location>
        <begin position="263"/>
        <end position="283"/>
    </location>
</feature>
<comment type="subcellular location">
    <subcellularLocation>
        <location evidence="1 7">Cell membrane</location>
        <topology evidence="1 7">Multi-pass membrane protein</topology>
    </subcellularLocation>
</comment>